<dbReference type="SUPFAM" id="SSF55785">
    <property type="entry name" value="PYP-like sensor domain (PAS domain)"/>
    <property type="match status" value="1"/>
</dbReference>
<name>A0ABV4DZY8_9CLOT</name>
<dbReference type="Pfam" id="PF13596">
    <property type="entry name" value="PAS_10"/>
    <property type="match status" value="1"/>
</dbReference>
<dbReference type="InterPro" id="IPR029016">
    <property type="entry name" value="GAF-like_dom_sf"/>
</dbReference>
<comment type="caution">
    <text evidence="8">The sequence shown here is derived from an EMBL/GenBank/DDBJ whole genome shotgun (WGS) entry which is preliminary data.</text>
</comment>
<dbReference type="Gene3D" id="3.40.50.300">
    <property type="entry name" value="P-loop containing nucleotide triphosphate hydrolases"/>
    <property type="match status" value="1"/>
</dbReference>
<feature type="domain" description="PAS" evidence="7">
    <location>
        <begin position="195"/>
        <end position="235"/>
    </location>
</feature>
<evidence type="ECO:0000313" key="9">
    <source>
        <dbReference type="Proteomes" id="UP001565220"/>
    </source>
</evidence>
<dbReference type="Gene3D" id="1.10.10.60">
    <property type="entry name" value="Homeodomain-like"/>
    <property type="match status" value="1"/>
</dbReference>
<dbReference type="SUPFAM" id="SSF46689">
    <property type="entry name" value="Homeodomain-like"/>
    <property type="match status" value="1"/>
</dbReference>
<evidence type="ECO:0000256" key="4">
    <source>
        <dbReference type="ARBA" id="ARBA00023125"/>
    </source>
</evidence>
<dbReference type="InterPro" id="IPR027417">
    <property type="entry name" value="P-loop_NTPase"/>
</dbReference>
<keyword evidence="9" id="KW-1185">Reference proteome</keyword>
<dbReference type="CDD" id="cd00130">
    <property type="entry name" value="PAS"/>
    <property type="match status" value="1"/>
</dbReference>
<accession>A0ABV4DZY8</accession>
<dbReference type="InterPro" id="IPR000014">
    <property type="entry name" value="PAS"/>
</dbReference>
<dbReference type="PROSITE" id="PS00676">
    <property type="entry name" value="SIGMA54_INTERACT_2"/>
    <property type="match status" value="1"/>
</dbReference>
<dbReference type="SUPFAM" id="SSF52540">
    <property type="entry name" value="P-loop containing nucleoside triphosphate hydrolases"/>
    <property type="match status" value="1"/>
</dbReference>
<dbReference type="Gene3D" id="1.10.8.60">
    <property type="match status" value="1"/>
</dbReference>
<dbReference type="Pfam" id="PF00158">
    <property type="entry name" value="Sigma54_activat"/>
    <property type="match status" value="1"/>
</dbReference>
<dbReference type="Gene3D" id="3.30.450.20">
    <property type="entry name" value="PAS domain"/>
    <property type="match status" value="1"/>
</dbReference>
<keyword evidence="4" id="KW-0238">DNA-binding</keyword>
<dbReference type="InterPro" id="IPR025662">
    <property type="entry name" value="Sigma_54_int_dom_ATP-bd_1"/>
</dbReference>
<dbReference type="PANTHER" id="PTHR32071">
    <property type="entry name" value="TRANSCRIPTIONAL REGULATORY PROTEIN"/>
    <property type="match status" value="1"/>
</dbReference>
<dbReference type="Proteomes" id="UP001565220">
    <property type="component" value="Unassembled WGS sequence"/>
</dbReference>
<dbReference type="PROSITE" id="PS00675">
    <property type="entry name" value="SIGMA54_INTERACT_1"/>
    <property type="match status" value="1"/>
</dbReference>
<dbReference type="Gene3D" id="3.30.450.40">
    <property type="match status" value="1"/>
</dbReference>
<feature type="domain" description="Sigma-54 factor interaction" evidence="6">
    <location>
        <begin position="323"/>
        <end position="553"/>
    </location>
</feature>
<gene>
    <name evidence="8" type="ORF">AB8S09_12630</name>
</gene>
<dbReference type="EMBL" id="JBGFFE010000022">
    <property type="protein sequence ID" value="MEY8764477.1"/>
    <property type="molecule type" value="Genomic_DNA"/>
</dbReference>
<sequence length="633" mass="72100">MIFSIDEDILESHKRCIRYGINKDRVFPTKILKDEEFHKVCAENRKLIKVAVPFMKVLYKFLKGSEFSLYLTDKNGIVLRIMGDKDIIEDEKKMGMVEGADMSEKSTGTNAIGVALYKDCAVQISGKQHFITTYYTWTCSADVIHDGEVNIIGCLNLTGRRQFEHPHTLGLVVASTAYVENQLKVEETQYELFQAQQYMDKVINSINSGIIAIDSSGKIKSINNNACELLSVKREVVGENINSILDNWKYIFEELKKGNLYENREIIYSYGSEKQRLNLNVYPIKSQSGAMMGMVAMFKNINKVYNLVKKYIGKTATYTFDDFIGKSDIVLELIKQAKSVANTPSTVLIQGESGTGKELIAQSIHNASSRRNYPFVVINCGAIPENLIESELFGYEEGAFTGARRGGRAGKFELSNGGTLFLDEISEMPLDMQVHLLRVLQEGTVTRLGGSRCIHVDVRIIAATNKNLKEEVEKGNFREDLYYRLSVIPLYVPPLRYRENDVEILIRHFLKVKSIKLKKPIPKIDYRLYQKLLNYTWPGNVRELENCIENIVNMNGNTSFEFKDLDSGKIRMDCTNCENEGFKYDMYSLDQWGKIAIVDCLHKCNYNITKTAGVLKINRSTLYAKIKKFNIKI</sequence>
<keyword evidence="1" id="KW-0547">Nucleotide-binding</keyword>
<evidence type="ECO:0000259" key="7">
    <source>
        <dbReference type="PROSITE" id="PS50112"/>
    </source>
</evidence>
<evidence type="ECO:0000259" key="6">
    <source>
        <dbReference type="PROSITE" id="PS50045"/>
    </source>
</evidence>
<dbReference type="PROSITE" id="PS50045">
    <property type="entry name" value="SIGMA54_INTERACT_4"/>
    <property type="match status" value="1"/>
</dbReference>
<organism evidence="8 9">
    <name type="scientific">Clostridium lapidicellarium</name>
    <dbReference type="NCBI Taxonomy" id="3240931"/>
    <lineage>
        <taxon>Bacteria</taxon>
        <taxon>Bacillati</taxon>
        <taxon>Bacillota</taxon>
        <taxon>Clostridia</taxon>
        <taxon>Eubacteriales</taxon>
        <taxon>Clostridiaceae</taxon>
        <taxon>Clostridium</taxon>
    </lineage>
</organism>
<dbReference type="InterPro" id="IPR009057">
    <property type="entry name" value="Homeodomain-like_sf"/>
</dbReference>
<dbReference type="InterPro" id="IPR058031">
    <property type="entry name" value="AAA_lid_NorR"/>
</dbReference>
<dbReference type="Pfam" id="PF02954">
    <property type="entry name" value="HTH_8"/>
    <property type="match status" value="1"/>
</dbReference>
<keyword evidence="3" id="KW-0805">Transcription regulation</keyword>
<evidence type="ECO:0000256" key="1">
    <source>
        <dbReference type="ARBA" id="ARBA00022741"/>
    </source>
</evidence>
<proteinExistence type="predicted"/>
<protein>
    <submittedName>
        <fullName evidence="8">Sigma-54-dependent Fis family transcriptional regulator</fullName>
    </submittedName>
</protein>
<keyword evidence="5" id="KW-0804">Transcription</keyword>
<dbReference type="SMART" id="SM00382">
    <property type="entry name" value="AAA"/>
    <property type="match status" value="1"/>
</dbReference>
<keyword evidence="2" id="KW-0067">ATP-binding</keyword>
<dbReference type="CDD" id="cd00009">
    <property type="entry name" value="AAA"/>
    <property type="match status" value="1"/>
</dbReference>
<dbReference type="PROSITE" id="PS00688">
    <property type="entry name" value="SIGMA54_INTERACT_3"/>
    <property type="match status" value="1"/>
</dbReference>
<dbReference type="InterPro" id="IPR025943">
    <property type="entry name" value="Sigma_54_int_dom_ATP-bd_2"/>
</dbReference>
<dbReference type="InterPro" id="IPR035965">
    <property type="entry name" value="PAS-like_dom_sf"/>
</dbReference>
<dbReference type="InterPro" id="IPR002078">
    <property type="entry name" value="Sigma_54_int"/>
</dbReference>
<evidence type="ECO:0000313" key="8">
    <source>
        <dbReference type="EMBL" id="MEY8764477.1"/>
    </source>
</evidence>
<evidence type="ECO:0000256" key="3">
    <source>
        <dbReference type="ARBA" id="ARBA00023015"/>
    </source>
</evidence>
<evidence type="ECO:0000256" key="5">
    <source>
        <dbReference type="ARBA" id="ARBA00023163"/>
    </source>
</evidence>
<dbReference type="PROSITE" id="PS50112">
    <property type="entry name" value="PAS"/>
    <property type="match status" value="1"/>
</dbReference>
<reference evidence="8 9" key="1">
    <citation type="submission" date="2024-08" db="EMBL/GenBank/DDBJ databases">
        <title>Clostridium lapicellarii sp. nov., and Clostridium renhuaiense sp. nov., two species isolated from the mud in a fermentation cellar used for producing sauce-flavour Chinese liquors.</title>
        <authorList>
            <person name="Yang F."/>
            <person name="Wang H."/>
            <person name="Chen L.Q."/>
            <person name="Zhou N."/>
            <person name="Lu J.J."/>
            <person name="Pu X.X."/>
            <person name="Wan B."/>
            <person name="Wang L."/>
            <person name="Liu S.J."/>
        </authorList>
    </citation>
    <scope>NUCLEOTIDE SEQUENCE [LARGE SCALE GENOMIC DNA]</scope>
    <source>
        <strain evidence="8 9">MT-113</strain>
    </source>
</reference>
<dbReference type="InterPro" id="IPR025944">
    <property type="entry name" value="Sigma_54_int_dom_CS"/>
</dbReference>
<dbReference type="InterPro" id="IPR003593">
    <property type="entry name" value="AAA+_ATPase"/>
</dbReference>
<evidence type="ECO:0000256" key="2">
    <source>
        <dbReference type="ARBA" id="ARBA00022840"/>
    </source>
</evidence>
<dbReference type="PANTHER" id="PTHR32071:SF57">
    <property type="entry name" value="C4-DICARBOXYLATE TRANSPORT TRANSCRIPTIONAL REGULATORY PROTEIN DCTD"/>
    <property type="match status" value="1"/>
</dbReference>
<dbReference type="Pfam" id="PF25601">
    <property type="entry name" value="AAA_lid_14"/>
    <property type="match status" value="1"/>
</dbReference>
<dbReference type="InterPro" id="IPR002197">
    <property type="entry name" value="HTH_Fis"/>
</dbReference>